<proteinExistence type="predicted"/>
<gene>
    <name evidence="2" type="ORF">BC349_17210</name>
</gene>
<comment type="caution">
    <text evidence="2">The sequence shown here is derived from an EMBL/GenBank/DDBJ whole genome shotgun (WGS) entry which is preliminary data.</text>
</comment>
<feature type="domain" description="HMA" evidence="1">
    <location>
        <begin position="1"/>
        <end position="68"/>
    </location>
</feature>
<evidence type="ECO:0000313" key="2">
    <source>
        <dbReference type="EMBL" id="MBC6492800.1"/>
    </source>
</evidence>
<dbReference type="RefSeq" id="WP_187258117.1">
    <property type="nucleotide sequence ID" value="NZ_JBHULF010000019.1"/>
</dbReference>
<dbReference type="Gene3D" id="3.30.70.100">
    <property type="match status" value="1"/>
</dbReference>
<keyword evidence="3" id="KW-1185">Reference proteome</keyword>
<dbReference type="Pfam" id="PF00403">
    <property type="entry name" value="HMA"/>
    <property type="match status" value="1"/>
</dbReference>
<evidence type="ECO:0000313" key="3">
    <source>
        <dbReference type="Proteomes" id="UP000765802"/>
    </source>
</evidence>
<dbReference type="PROSITE" id="PS50846">
    <property type="entry name" value="HMA_2"/>
    <property type="match status" value="1"/>
</dbReference>
<sequence>MEILKFKTNIKCSGCVSKATPFLNDTAGAENWEVDTNVPEKLLTITSTENITPELIIKAVQEAGYKAEQVN</sequence>
<name>A0ABR7MCP3_9BACT</name>
<dbReference type="EMBL" id="MBUA01000029">
    <property type="protein sequence ID" value="MBC6492800.1"/>
    <property type="molecule type" value="Genomic_DNA"/>
</dbReference>
<evidence type="ECO:0000259" key="1">
    <source>
        <dbReference type="PROSITE" id="PS50846"/>
    </source>
</evidence>
<accession>A0ABR7MCP3</accession>
<dbReference type="Proteomes" id="UP000765802">
    <property type="component" value="Unassembled WGS sequence"/>
</dbReference>
<dbReference type="InterPro" id="IPR006121">
    <property type="entry name" value="HMA_dom"/>
</dbReference>
<dbReference type="CDD" id="cd00371">
    <property type="entry name" value="HMA"/>
    <property type="match status" value="1"/>
</dbReference>
<reference evidence="2 3" key="1">
    <citation type="submission" date="2016-07" db="EMBL/GenBank/DDBJ databases">
        <title>Genome analysis of Flavihumibacter stibioxidans YS-17.</title>
        <authorList>
            <person name="Shi K."/>
            <person name="Han Y."/>
            <person name="Wang G."/>
        </authorList>
    </citation>
    <scope>NUCLEOTIDE SEQUENCE [LARGE SCALE GENOMIC DNA]</scope>
    <source>
        <strain evidence="2 3">YS-17</strain>
    </source>
</reference>
<protein>
    <submittedName>
        <fullName evidence="2">Heavy metal transport/detoxification protein</fullName>
    </submittedName>
</protein>
<dbReference type="InterPro" id="IPR036163">
    <property type="entry name" value="HMA_dom_sf"/>
</dbReference>
<organism evidence="2 3">
    <name type="scientific">Flavihumibacter stibioxidans</name>
    <dbReference type="NCBI Taxonomy" id="1834163"/>
    <lineage>
        <taxon>Bacteria</taxon>
        <taxon>Pseudomonadati</taxon>
        <taxon>Bacteroidota</taxon>
        <taxon>Chitinophagia</taxon>
        <taxon>Chitinophagales</taxon>
        <taxon>Chitinophagaceae</taxon>
        <taxon>Flavihumibacter</taxon>
    </lineage>
</organism>
<dbReference type="SUPFAM" id="SSF55008">
    <property type="entry name" value="HMA, heavy metal-associated domain"/>
    <property type="match status" value="1"/>
</dbReference>